<proteinExistence type="predicted"/>
<dbReference type="KEGG" id="nall:PP769_14355"/>
<evidence type="ECO:0000313" key="1">
    <source>
        <dbReference type="EMBL" id="WNM57149.1"/>
    </source>
</evidence>
<reference evidence="1 2" key="1">
    <citation type="submission" date="2023-01" db="EMBL/GenBank/DDBJ databases">
        <title>Cultivation and genomic characterization of new, ubiquitous marine nitrite-oxidizing bacteria from the Nitrospirales.</title>
        <authorList>
            <person name="Mueller A.J."/>
            <person name="Daebeler A."/>
            <person name="Herbold C.W."/>
            <person name="Kirkegaard R.H."/>
            <person name="Daims H."/>
        </authorList>
    </citation>
    <scope>NUCLEOTIDE SEQUENCE [LARGE SCALE GENOMIC DNA]</scope>
    <source>
        <strain evidence="1 2">VA</strain>
    </source>
</reference>
<name>A0AA96JY51_9BACT</name>
<dbReference type="AlphaFoldDB" id="A0AA96JY51"/>
<gene>
    <name evidence="1" type="ORF">PP769_14355</name>
</gene>
<dbReference type="EMBL" id="CP116967">
    <property type="protein sequence ID" value="WNM57149.1"/>
    <property type="molecule type" value="Genomic_DNA"/>
</dbReference>
<evidence type="ECO:0000313" key="2">
    <source>
        <dbReference type="Proteomes" id="UP001302719"/>
    </source>
</evidence>
<sequence length="66" mass="7512">MSETEYLDKEDQEKAVEIRIEDVIYRSDESPAVVLAIKRTCSLSGECKVGHVTLGHENTLRLYLET</sequence>
<protein>
    <submittedName>
        <fullName evidence="1">Uncharacterized protein</fullName>
    </submittedName>
</protein>
<dbReference type="Proteomes" id="UP001302719">
    <property type="component" value="Chromosome"/>
</dbReference>
<accession>A0AA96JY51</accession>
<dbReference type="RefSeq" id="WP_312641306.1">
    <property type="nucleotide sequence ID" value="NZ_CP116967.1"/>
</dbReference>
<keyword evidence="2" id="KW-1185">Reference proteome</keyword>
<organism evidence="1 2">
    <name type="scientific">Candidatus Nitrospira allomarina</name>
    <dbReference type="NCBI Taxonomy" id="3020900"/>
    <lineage>
        <taxon>Bacteria</taxon>
        <taxon>Pseudomonadati</taxon>
        <taxon>Nitrospirota</taxon>
        <taxon>Nitrospiria</taxon>
        <taxon>Nitrospirales</taxon>
        <taxon>Nitrospiraceae</taxon>
        <taxon>Nitrospira</taxon>
    </lineage>
</organism>